<gene>
    <name evidence="17" type="ORF">SUZIE_203345</name>
</gene>
<evidence type="ECO:0000256" key="15">
    <source>
        <dbReference type="SAM" id="MobiDB-lite"/>
    </source>
</evidence>
<comment type="function">
    <text evidence="12">Involved in vesicular trafficking at the Golgi apparatus level. Involved in endosome-to-Golgi trafficking. Mechanistically, captures transport vesicles arriving from endosomes via the protein TBC1D23. Recognized vesicles are then tethered to the trans-Golgi before subsequent SNARE engagement and vesicle fusion. Selectively regulates E-cadherin transport from the trans-Golgi network in tubulovesicular carriers.</text>
</comment>
<dbReference type="GO" id="GO:0001669">
    <property type="term" value="C:acrosomal vesicle"/>
    <property type="evidence" value="ECO:0007669"/>
    <property type="project" value="UniProtKB-SubCell"/>
</dbReference>
<evidence type="ECO:0000256" key="4">
    <source>
        <dbReference type="ARBA" id="ARBA00022553"/>
    </source>
</evidence>
<keyword evidence="18" id="KW-1185">Reference proteome</keyword>
<feature type="region of interest" description="Disordered" evidence="15">
    <location>
        <begin position="746"/>
        <end position="765"/>
    </location>
</feature>
<keyword evidence="7 14" id="KW-0175">Coiled coil</keyword>
<keyword evidence="8" id="KW-0472">Membrane</keyword>
<evidence type="ECO:0000313" key="18">
    <source>
        <dbReference type="Proteomes" id="UP001166674"/>
    </source>
</evidence>
<dbReference type="InterPro" id="IPR051952">
    <property type="entry name" value="Golgi-autophagy_related"/>
</dbReference>
<dbReference type="SMART" id="SM00755">
    <property type="entry name" value="Grip"/>
    <property type="match status" value="1"/>
</dbReference>
<accession>A0AA41T8X8</accession>
<evidence type="ECO:0000256" key="7">
    <source>
        <dbReference type="ARBA" id="ARBA00023054"/>
    </source>
</evidence>
<feature type="region of interest" description="Disordered" evidence="15">
    <location>
        <begin position="1"/>
        <end position="58"/>
    </location>
</feature>
<evidence type="ECO:0000256" key="14">
    <source>
        <dbReference type="SAM" id="Coils"/>
    </source>
</evidence>
<feature type="coiled-coil region" evidence="14">
    <location>
        <begin position="606"/>
        <end position="647"/>
    </location>
</feature>
<evidence type="ECO:0000256" key="9">
    <source>
        <dbReference type="ARBA" id="ARBA00023329"/>
    </source>
</evidence>
<evidence type="ECO:0000256" key="6">
    <source>
        <dbReference type="ARBA" id="ARBA00023034"/>
    </source>
</evidence>
<dbReference type="InterPro" id="IPR000237">
    <property type="entry name" value="GRIP_dom"/>
</dbReference>
<dbReference type="Proteomes" id="UP001166674">
    <property type="component" value="Unassembled WGS sequence"/>
</dbReference>
<evidence type="ECO:0000256" key="11">
    <source>
        <dbReference type="ARBA" id="ARBA00078935"/>
    </source>
</evidence>
<evidence type="ECO:0000256" key="3">
    <source>
        <dbReference type="ARBA" id="ARBA00004395"/>
    </source>
</evidence>
<keyword evidence="6" id="KW-0333">Golgi apparatus</keyword>
<name>A0AA41T8X8_SCICA</name>
<evidence type="ECO:0000256" key="2">
    <source>
        <dbReference type="ARBA" id="ARBA00004218"/>
    </source>
</evidence>
<proteinExistence type="predicted"/>
<evidence type="ECO:0000256" key="8">
    <source>
        <dbReference type="ARBA" id="ARBA00023136"/>
    </source>
</evidence>
<dbReference type="FunFam" id="1.10.220.60:FF:000002">
    <property type="entry name" value="Golgin subfamily A member 1"/>
    <property type="match status" value="1"/>
</dbReference>
<evidence type="ECO:0000256" key="12">
    <source>
        <dbReference type="ARBA" id="ARBA00093371"/>
    </source>
</evidence>
<evidence type="ECO:0000256" key="5">
    <source>
        <dbReference type="ARBA" id="ARBA00022765"/>
    </source>
</evidence>
<dbReference type="GO" id="GO:0005802">
    <property type="term" value="C:trans-Golgi network"/>
    <property type="evidence" value="ECO:0007669"/>
    <property type="project" value="UniProtKB-ARBA"/>
</dbReference>
<reference evidence="17" key="1">
    <citation type="submission" date="2020-03" db="EMBL/GenBank/DDBJ databases">
        <title>Studies in the Genomics of Life Span.</title>
        <authorList>
            <person name="Glass D."/>
        </authorList>
    </citation>
    <scope>NUCLEOTIDE SEQUENCE</scope>
    <source>
        <strain evidence="17">SUZIE</strain>
        <tissue evidence="17">Muscle</tissue>
    </source>
</reference>
<keyword evidence="9" id="KW-0968">Cytoplasmic vesicle</keyword>
<keyword evidence="5" id="KW-0013">ADP-ribosylation</keyword>
<protein>
    <recommendedName>
        <fullName evidence="10">Golgin subfamily A member 1</fullName>
    </recommendedName>
    <alternativeName>
        <fullName evidence="11">Golgin-97</fullName>
    </alternativeName>
</protein>
<comment type="caution">
    <text evidence="17">The sequence shown here is derived from an EMBL/GenBank/DDBJ whole genome shotgun (WGS) entry which is preliminary data.</text>
</comment>
<evidence type="ECO:0000256" key="13">
    <source>
        <dbReference type="ARBA" id="ARBA00093537"/>
    </source>
</evidence>
<dbReference type="PROSITE" id="PS50913">
    <property type="entry name" value="GRIP"/>
    <property type="match status" value="1"/>
</dbReference>
<evidence type="ECO:0000256" key="1">
    <source>
        <dbReference type="ARBA" id="ARBA00004198"/>
    </source>
</evidence>
<keyword evidence="4" id="KW-0597">Phosphoprotein</keyword>
<comment type="subcellular location">
    <subcellularLocation>
        <location evidence="2">Cytoplasmic vesicle</location>
        <location evidence="2">Secretory vesicle</location>
        <location evidence="2">Acrosome</location>
    </subcellularLocation>
    <subcellularLocation>
        <location evidence="3">Golgi apparatus membrane</location>
        <topology evidence="3">Peripheral membrane protein</topology>
    </subcellularLocation>
    <subcellularLocation>
        <location evidence="1">Golgi apparatus</location>
        <location evidence="1">trans-Golgi network membrane</location>
    </subcellularLocation>
</comment>
<dbReference type="PANTHER" id="PTHR23157">
    <property type="entry name" value="GRIP AND COILED-COIL DOMAIN-CONTAINING PROTEIN 1"/>
    <property type="match status" value="1"/>
</dbReference>
<organism evidence="17 18">
    <name type="scientific">Sciurus carolinensis</name>
    <name type="common">Eastern gray squirrel</name>
    <dbReference type="NCBI Taxonomy" id="30640"/>
    <lineage>
        <taxon>Eukaryota</taxon>
        <taxon>Metazoa</taxon>
        <taxon>Chordata</taxon>
        <taxon>Craniata</taxon>
        <taxon>Vertebrata</taxon>
        <taxon>Euteleostomi</taxon>
        <taxon>Mammalia</taxon>
        <taxon>Eutheria</taxon>
        <taxon>Euarchontoglires</taxon>
        <taxon>Glires</taxon>
        <taxon>Rodentia</taxon>
        <taxon>Sciuromorpha</taxon>
        <taxon>Sciuridae</taxon>
        <taxon>Sciurinae</taxon>
        <taxon>Sciurini</taxon>
        <taxon>Sciurus</taxon>
    </lineage>
</organism>
<evidence type="ECO:0000313" key="17">
    <source>
        <dbReference type="EMBL" id="MBZ3889516.1"/>
    </source>
</evidence>
<feature type="coiled-coil region" evidence="14">
    <location>
        <begin position="139"/>
        <end position="555"/>
    </location>
</feature>
<evidence type="ECO:0000259" key="16">
    <source>
        <dbReference type="PROSITE" id="PS50913"/>
    </source>
</evidence>
<dbReference type="Gene3D" id="1.10.220.60">
    <property type="entry name" value="GRIP domain"/>
    <property type="match status" value="1"/>
</dbReference>
<evidence type="ECO:0000256" key="10">
    <source>
        <dbReference type="ARBA" id="ARBA00070165"/>
    </source>
</evidence>
<dbReference type="PANTHER" id="PTHR23157:SF24">
    <property type="entry name" value="GOLGIN SUBFAMILY A MEMBER 1"/>
    <property type="match status" value="1"/>
</dbReference>
<dbReference type="GO" id="GO:0000139">
    <property type="term" value="C:Golgi membrane"/>
    <property type="evidence" value="ECO:0007669"/>
    <property type="project" value="UniProtKB-SubCell"/>
</dbReference>
<feature type="domain" description="GRIP" evidence="16">
    <location>
        <begin position="678"/>
        <end position="727"/>
    </location>
</feature>
<sequence length="765" mass="87709">MFAKLKKKIAEETAVTQRPGGATRIPRSVSKESVASMGADSGDDFASDGSSSREDLSSQLLRRNEQIRKLEARLSDYAEQVRNLQKIKEKLEIALEKHQDSSMRKFQEQNETFQANRAKMAEGLALALARKDQEWSEKMDLLEKEKRFLTAQLQEVKNQSLNLFQKRDEMDELEGFQQQELSKVKHMLLKKEENLGKMEQELEARSRELHQTQKELMTSHQMSSDLSQKLEELQRRYSALEEQRDHVTASNAGAENKITALEQKEQELQAFIQQLSIDLQKVTAETQEKEKVITHLQEKVASLEKRLEQNLSGEEHVQELLREKIVAEQNLEDTRQQLLAARSSQAKAIDVLETRVKELERSLQASEEQLRQSRDVMAAQDAQIQELAAANRDSSLAQQQALALQQQCRERTQGLEAQVAALEQAQAAEQTAAECRTRELEQENAALKESRNEFERSLQHHQFELKKLKEEWSQREIVSVAMAQALEEVRKQREELQQQATELTASVDKKEQSLREKAEELLQKEQEILQLEKGHASAMLQMHQLQSELEALRSQRAEEVLVATVQELPGLQGQEPCVTSEAMQDPVCQLPTAEGTPNGEVGAMDLGRLQKEKQDLEQQLIEKNKTIKQMQQRMLELKKTLQKELKIRPDSELFEVREKPGSEVPNMAPSVTNNADLTDAREINFEYLKHVVLKFMSCRESEAFHLIKAVSVLLNFSQEEENMLKETLEYKGPFLFQMQMSWFGSKPAPKGSIRPSISNPRIPWS</sequence>
<dbReference type="SUPFAM" id="SSF46579">
    <property type="entry name" value="Prefoldin"/>
    <property type="match status" value="1"/>
</dbReference>
<dbReference type="Pfam" id="PF01465">
    <property type="entry name" value="GRIP"/>
    <property type="match status" value="1"/>
</dbReference>
<comment type="subunit">
    <text evidence="13">Interacts with RAB6A. Directly interacts with TBC1D23. Interacts with FAM91A1; this interaction may be mediated by TBC1D23. Interacts with ARL1; this interaction recruits Golgin-97/GOLGA1 onto the Golgi apparatus.</text>
</comment>
<dbReference type="EMBL" id="JAATJV010432500">
    <property type="protein sequence ID" value="MBZ3889516.1"/>
    <property type="molecule type" value="Genomic_DNA"/>
</dbReference>
<dbReference type="AlphaFoldDB" id="A0AA41T8X8"/>